<protein>
    <recommendedName>
        <fullName evidence="1">Helix-turn-helix domain-containing protein</fullName>
    </recommendedName>
</protein>
<dbReference type="EMBL" id="JARPWH010000007">
    <property type="protein sequence ID" value="MDT2401416.1"/>
    <property type="molecule type" value="Genomic_DNA"/>
</dbReference>
<accession>A0AAW8RPC6</accession>
<dbReference type="Proteomes" id="UP001260773">
    <property type="component" value="Unassembled WGS sequence"/>
</dbReference>
<dbReference type="RefSeq" id="WP_311860769.1">
    <property type="nucleotide sequence ID" value="NZ_JARPWD010000006.1"/>
</dbReference>
<comment type="caution">
    <text evidence="2">The sequence shown here is derived from an EMBL/GenBank/DDBJ whole genome shotgun (WGS) entry which is preliminary data.</text>
</comment>
<gene>
    <name evidence="2" type="ORF">P7D43_03465</name>
</gene>
<dbReference type="AlphaFoldDB" id="A0AAW8RPC6"/>
<organism evidence="2 3">
    <name type="scientific">Enterococcus avium</name>
    <name type="common">Streptococcus avium</name>
    <dbReference type="NCBI Taxonomy" id="33945"/>
    <lineage>
        <taxon>Bacteria</taxon>
        <taxon>Bacillati</taxon>
        <taxon>Bacillota</taxon>
        <taxon>Bacilli</taxon>
        <taxon>Lactobacillales</taxon>
        <taxon>Enterococcaceae</taxon>
        <taxon>Enterococcus</taxon>
    </lineage>
</organism>
<feature type="domain" description="Helix-turn-helix" evidence="1">
    <location>
        <begin position="9"/>
        <end position="68"/>
    </location>
</feature>
<evidence type="ECO:0000313" key="2">
    <source>
        <dbReference type="EMBL" id="MDT2401416.1"/>
    </source>
</evidence>
<proteinExistence type="predicted"/>
<reference evidence="2" key="1">
    <citation type="submission" date="2023-03" db="EMBL/GenBank/DDBJ databases">
        <authorList>
            <person name="Shen W."/>
            <person name="Cai J."/>
        </authorList>
    </citation>
    <scope>NUCLEOTIDE SEQUENCE</scope>
    <source>
        <strain evidence="2">P33-2</strain>
    </source>
</reference>
<name>A0AAW8RPC6_ENTAV</name>
<dbReference type="Pfam" id="PF20038">
    <property type="entry name" value="HTH_59"/>
    <property type="match status" value="1"/>
</dbReference>
<sequence length="146" mass="17334">MSIDLNELELMSFPEASVRWNMERTYVSQQYKKYPHKFLKGSTAEVGNGEKHFFIITKEGMEHLMKKTEKEANKGLWVVRRQENWIMDFEQKVDSELDARNLIIKKISDELNDPSVKVIFDQYQSSPIKVRVILKGNILYTYEKRK</sequence>
<dbReference type="InterPro" id="IPR045403">
    <property type="entry name" value="HTH_59_Firmicutes_type"/>
</dbReference>
<evidence type="ECO:0000313" key="3">
    <source>
        <dbReference type="Proteomes" id="UP001260773"/>
    </source>
</evidence>
<evidence type="ECO:0000259" key="1">
    <source>
        <dbReference type="Pfam" id="PF20038"/>
    </source>
</evidence>